<dbReference type="EMBL" id="CP046401">
    <property type="protein sequence ID" value="QGY47577.1"/>
    <property type="molecule type" value="Genomic_DNA"/>
</dbReference>
<evidence type="ECO:0000313" key="2">
    <source>
        <dbReference type="EMBL" id="QGY47577.1"/>
    </source>
</evidence>
<organism evidence="2 3">
    <name type="scientific">Maribellus comscasis</name>
    <dbReference type="NCBI Taxonomy" id="2681766"/>
    <lineage>
        <taxon>Bacteria</taxon>
        <taxon>Pseudomonadati</taxon>
        <taxon>Bacteroidota</taxon>
        <taxon>Bacteroidia</taxon>
        <taxon>Marinilabiliales</taxon>
        <taxon>Prolixibacteraceae</taxon>
        <taxon>Maribellus</taxon>
    </lineage>
</organism>
<dbReference type="SMART" id="SM01126">
    <property type="entry name" value="DDE_Tnp_IS1595"/>
    <property type="match status" value="1"/>
</dbReference>
<dbReference type="InterPro" id="IPR024442">
    <property type="entry name" value="Transposase_Zn_ribbon"/>
</dbReference>
<proteinExistence type="predicted"/>
<gene>
    <name evidence="2" type="ORF">GM418_29085</name>
</gene>
<dbReference type="Proteomes" id="UP000428260">
    <property type="component" value="Chromosome"/>
</dbReference>
<protein>
    <submittedName>
        <fullName evidence="2">IS1595 family transposase</fullName>
    </submittedName>
</protein>
<accession>A0A6I6K4J9</accession>
<evidence type="ECO:0000259" key="1">
    <source>
        <dbReference type="SMART" id="SM01126"/>
    </source>
</evidence>
<feature type="domain" description="ISXO2-like transposase" evidence="1">
    <location>
        <begin position="125"/>
        <end position="277"/>
    </location>
</feature>
<dbReference type="KEGG" id="mcos:GM418_29085"/>
<dbReference type="InterPro" id="IPR024445">
    <property type="entry name" value="Tnp_ISXO2-like"/>
</dbReference>
<dbReference type="NCBIfam" id="NF033547">
    <property type="entry name" value="transpos_IS1595"/>
    <property type="match status" value="1"/>
</dbReference>
<sequence length="279" mass="32687">MNIIKFVEDFPDENSCKEHFKGVRESQGILCKKCGCTKHYWLKAKWQWQCSECRFRTTLRSGTMMENANLPLRKWYLAMAFMSFTKKGISATEMQRQLGHSRYESVWSMMHKIRQAMGKRDGLYELAGMLEFDEGYFETETCEKDRKNLKRGRGSQRQVNVAVMAESIPLEDIETGQQGKQCRYFKMKVLESHNSEEINHIIKENINDKGIVFSDKSTSYFDIADFVEIHITEKSTKETTANTLRWAHIAISNAKRTLLGIYHKIKGKYLQPYLDEFCY</sequence>
<dbReference type="Pfam" id="PF12762">
    <property type="entry name" value="DDE_Tnp_IS1595"/>
    <property type="match status" value="1"/>
</dbReference>
<name>A0A6I6K4J9_9BACT</name>
<keyword evidence="3" id="KW-1185">Reference proteome</keyword>
<dbReference type="Pfam" id="PF12760">
    <property type="entry name" value="Zn_ribbon_IS1595"/>
    <property type="match status" value="1"/>
</dbReference>
<evidence type="ECO:0000313" key="3">
    <source>
        <dbReference type="Proteomes" id="UP000428260"/>
    </source>
</evidence>
<reference evidence="2 3" key="1">
    <citation type="submission" date="2019-11" db="EMBL/GenBank/DDBJ databases">
        <authorList>
            <person name="Zheng R.K."/>
            <person name="Sun C.M."/>
        </authorList>
    </citation>
    <scope>NUCLEOTIDE SEQUENCE [LARGE SCALE GENOMIC DNA]</scope>
    <source>
        <strain evidence="2 3">WC007</strain>
    </source>
</reference>
<dbReference type="AlphaFoldDB" id="A0A6I6K4J9"/>